<dbReference type="RefSeq" id="WP_058795614.1">
    <property type="nucleotide sequence ID" value="NZ_CP013611.1"/>
</dbReference>
<dbReference type="AlphaFoldDB" id="A0A0U3HX23"/>
<dbReference type="InterPro" id="IPR002525">
    <property type="entry name" value="Transp_IS110-like_N"/>
</dbReference>
<dbReference type="GO" id="GO:0004803">
    <property type="term" value="F:transposase activity"/>
    <property type="evidence" value="ECO:0007669"/>
    <property type="project" value="InterPro"/>
</dbReference>
<protein>
    <submittedName>
        <fullName evidence="3">Transposase</fullName>
    </submittedName>
</protein>
<dbReference type="KEGG" id="prr:AT705_04145"/>
<dbReference type="InterPro" id="IPR003346">
    <property type="entry name" value="Transposase_20"/>
</dbReference>
<dbReference type="GO" id="GO:0006313">
    <property type="term" value="P:DNA transposition"/>
    <property type="evidence" value="ECO:0007669"/>
    <property type="project" value="InterPro"/>
</dbReference>
<proteinExistence type="predicted"/>
<dbReference type="PANTHER" id="PTHR33055">
    <property type="entry name" value="TRANSPOSASE FOR INSERTION SEQUENCE ELEMENT IS1111A"/>
    <property type="match status" value="1"/>
</dbReference>
<evidence type="ECO:0000313" key="3">
    <source>
        <dbReference type="EMBL" id="ALU42198.1"/>
    </source>
</evidence>
<evidence type="ECO:0000313" key="4">
    <source>
        <dbReference type="Proteomes" id="UP000069015"/>
    </source>
</evidence>
<dbReference type="Pfam" id="PF02371">
    <property type="entry name" value="Transposase_20"/>
    <property type="match status" value="1"/>
</dbReference>
<dbReference type="InterPro" id="IPR047650">
    <property type="entry name" value="Transpos_IS110"/>
</dbReference>
<name>A0A0U3HX23_9GAMM</name>
<sequence length="347" mass="39468">MNQVSTLSIDLAKNVFQLLAVDKHGKPCFSRRVNRQKLKETIQNMPPCKVVMEACGCAHYWGRMCIKAGHKAHLVPAQHVTPFVRGNKNDKNDCLAIYEASQRPYIRFVPVKSESQQAVLLLHRMRERLVKARTACLNQTRSFLLEFGIETPKSYRAFYSHIQTLLDQQLQPVILLLIHETCAELRAFERQLRQLDSLFRDANQRNPAAEIMQSLPGVGPIIASAFSASIDKGQAFNSAKEFGVWLGLTPRQYASADKSVLSHITKRGDRYLCKQLIHGARTVVTHAHKKDDDLNRWVCTLKERIGINKTIVATAHRLARLMWILLQRNEPYQPQYTQSGATQCIKG</sequence>
<evidence type="ECO:0000259" key="2">
    <source>
        <dbReference type="Pfam" id="PF02371"/>
    </source>
</evidence>
<feature type="domain" description="Transposase IS116/IS110/IS902 C-terminal" evidence="2">
    <location>
        <begin position="210"/>
        <end position="287"/>
    </location>
</feature>
<organism evidence="3 4">
    <name type="scientific">Pseudoalteromonas rubra</name>
    <dbReference type="NCBI Taxonomy" id="43658"/>
    <lineage>
        <taxon>Bacteria</taxon>
        <taxon>Pseudomonadati</taxon>
        <taxon>Pseudomonadota</taxon>
        <taxon>Gammaproteobacteria</taxon>
        <taxon>Alteromonadales</taxon>
        <taxon>Pseudoalteromonadaceae</taxon>
        <taxon>Pseudoalteromonas</taxon>
    </lineage>
</organism>
<dbReference type="EMBL" id="CP013611">
    <property type="protein sequence ID" value="ALU42198.1"/>
    <property type="molecule type" value="Genomic_DNA"/>
</dbReference>
<dbReference type="NCBIfam" id="NF033542">
    <property type="entry name" value="transpos_IS110"/>
    <property type="match status" value="1"/>
</dbReference>
<dbReference type="PANTHER" id="PTHR33055:SF3">
    <property type="entry name" value="PUTATIVE TRANSPOSASE FOR IS117-RELATED"/>
    <property type="match status" value="1"/>
</dbReference>
<dbReference type="Proteomes" id="UP000069015">
    <property type="component" value="Chromosome 1"/>
</dbReference>
<dbReference type="GO" id="GO:0003677">
    <property type="term" value="F:DNA binding"/>
    <property type="evidence" value="ECO:0007669"/>
    <property type="project" value="InterPro"/>
</dbReference>
<evidence type="ECO:0000259" key="1">
    <source>
        <dbReference type="Pfam" id="PF01548"/>
    </source>
</evidence>
<dbReference type="Pfam" id="PF01548">
    <property type="entry name" value="DEDD_Tnp_IS110"/>
    <property type="match status" value="1"/>
</dbReference>
<feature type="domain" description="Transposase IS110-like N-terminal" evidence="1">
    <location>
        <begin position="9"/>
        <end position="146"/>
    </location>
</feature>
<reference evidence="3 4" key="1">
    <citation type="submission" date="2015-12" db="EMBL/GenBank/DDBJ databases">
        <title>Complete genome sequence of Pseudoalteromonas rubra SCSIO 6842, harboring a conjugative plasmid.</title>
        <authorList>
            <person name="Li B."/>
            <person name="Wang X."/>
        </authorList>
    </citation>
    <scope>NUCLEOTIDE SEQUENCE [LARGE SCALE GENOMIC DNA]</scope>
    <source>
        <strain evidence="3 4">SCSIO 6842</strain>
    </source>
</reference>
<gene>
    <name evidence="3" type="ORF">AT705_04145</name>
</gene>
<accession>A0A0U3HX23</accession>